<dbReference type="EMBL" id="CP036425">
    <property type="protein sequence ID" value="QDU33896.1"/>
    <property type="molecule type" value="Genomic_DNA"/>
</dbReference>
<keyword evidence="4" id="KW-1185">Reference proteome</keyword>
<gene>
    <name evidence="3" type="ORF">KS4_19560</name>
</gene>
<evidence type="ECO:0000259" key="1">
    <source>
        <dbReference type="Pfam" id="PF07075"/>
    </source>
</evidence>
<proteinExistence type="predicted"/>
<name>A0A517YUJ2_9BACT</name>
<reference evidence="3 4" key="1">
    <citation type="submission" date="2019-02" db="EMBL/GenBank/DDBJ databases">
        <title>Deep-cultivation of Planctomycetes and their phenomic and genomic characterization uncovers novel biology.</title>
        <authorList>
            <person name="Wiegand S."/>
            <person name="Jogler M."/>
            <person name="Boedeker C."/>
            <person name="Pinto D."/>
            <person name="Vollmers J."/>
            <person name="Rivas-Marin E."/>
            <person name="Kohn T."/>
            <person name="Peeters S.H."/>
            <person name="Heuer A."/>
            <person name="Rast P."/>
            <person name="Oberbeckmann S."/>
            <person name="Bunk B."/>
            <person name="Jeske O."/>
            <person name="Meyerdierks A."/>
            <person name="Storesund J.E."/>
            <person name="Kallscheuer N."/>
            <person name="Luecker S."/>
            <person name="Lage O.M."/>
            <person name="Pohl T."/>
            <person name="Merkel B.J."/>
            <person name="Hornburger P."/>
            <person name="Mueller R.-W."/>
            <person name="Bruemmer F."/>
            <person name="Labrenz M."/>
            <person name="Spormann A.M."/>
            <person name="Op den Camp H."/>
            <person name="Overmann J."/>
            <person name="Amann R."/>
            <person name="Jetten M.S.M."/>
            <person name="Mascher T."/>
            <person name="Medema M.H."/>
            <person name="Devos D.P."/>
            <person name="Kaster A.-K."/>
            <person name="Ovreas L."/>
            <person name="Rohde M."/>
            <person name="Galperin M.Y."/>
            <person name="Jogler C."/>
        </authorList>
    </citation>
    <scope>NUCLEOTIDE SEQUENCE [LARGE SCALE GENOMIC DNA]</scope>
    <source>
        <strain evidence="3 4">KS4</strain>
    </source>
</reference>
<dbReference type="Gene3D" id="3.90.1150.140">
    <property type="match status" value="1"/>
</dbReference>
<dbReference type="GO" id="GO:0033922">
    <property type="term" value="F:peptidoglycan beta-N-acetylmuramidase activity"/>
    <property type="evidence" value="ECO:0007669"/>
    <property type="project" value="InterPro"/>
</dbReference>
<protein>
    <recommendedName>
        <fullName evidence="5">DUF1343 domain-containing protein</fullName>
    </recommendedName>
</protein>
<dbReference type="InterPro" id="IPR008302">
    <property type="entry name" value="NamZ"/>
</dbReference>
<dbReference type="KEGG" id="pcor:KS4_19560"/>
<dbReference type="RefSeq" id="WP_200761119.1">
    <property type="nucleotide sequence ID" value="NZ_CP036425.1"/>
</dbReference>
<feature type="domain" description="Peptidoglycan beta-N-acetylmuramidase NamZ C-terminal" evidence="2">
    <location>
        <begin position="251"/>
        <end position="414"/>
    </location>
</feature>
<evidence type="ECO:0000313" key="3">
    <source>
        <dbReference type="EMBL" id="QDU33896.1"/>
    </source>
</evidence>
<evidence type="ECO:0008006" key="5">
    <source>
        <dbReference type="Google" id="ProtNLM"/>
    </source>
</evidence>
<evidence type="ECO:0000259" key="2">
    <source>
        <dbReference type="Pfam" id="PF20732"/>
    </source>
</evidence>
<dbReference type="Gene3D" id="3.40.50.12170">
    <property type="entry name" value="Uncharacterised protein PF07075, DUF1343"/>
    <property type="match status" value="1"/>
</dbReference>
<dbReference type="PIRSF" id="PIRSF016719">
    <property type="entry name" value="UCP016719"/>
    <property type="match status" value="1"/>
</dbReference>
<dbReference type="PANTHER" id="PTHR42915:SF1">
    <property type="entry name" value="PEPTIDOGLYCAN BETA-N-ACETYLMURAMIDASE NAMZ"/>
    <property type="match status" value="1"/>
</dbReference>
<dbReference type="InterPro" id="IPR048502">
    <property type="entry name" value="NamZ_N"/>
</dbReference>
<dbReference type="Pfam" id="PF07075">
    <property type="entry name" value="NamZ_N"/>
    <property type="match status" value="1"/>
</dbReference>
<accession>A0A517YUJ2</accession>
<organism evidence="3 4">
    <name type="scientific">Poriferisphaera corsica</name>
    <dbReference type="NCBI Taxonomy" id="2528020"/>
    <lineage>
        <taxon>Bacteria</taxon>
        <taxon>Pseudomonadati</taxon>
        <taxon>Planctomycetota</taxon>
        <taxon>Phycisphaerae</taxon>
        <taxon>Phycisphaerales</taxon>
        <taxon>Phycisphaeraceae</taxon>
        <taxon>Poriferisphaera</taxon>
    </lineage>
</organism>
<dbReference type="Pfam" id="PF20732">
    <property type="entry name" value="NamZ_C"/>
    <property type="match status" value="1"/>
</dbReference>
<evidence type="ECO:0000313" key="4">
    <source>
        <dbReference type="Proteomes" id="UP000317369"/>
    </source>
</evidence>
<sequence>MSEQPIMRTGTSSESLAGKIRFGVDVVLTDCPEELKTKRVGLLTNDAATTAVLPCPYTVARKALADSEMNVTALFSPEHGIGASAADGANIGDVKDGLTGLPVYSLYGKNFAPTDEMMEAVDVFVVDVPDIGSRFYTYIWTMSYILEKCAKMGKPIYILDRPNPVSGLLELAEGPLLDESTFNSLVGRWDIPVRHCLTMGELAQLWNSEKEIGADLHVIGMQGWERGMFWEDTGLSFVPTSPAMNSGEEALIYTGTTLFEGLNISESRGTSFPFRAVGAPWIDGIRLSDAFNALCLDGVVARPITYVPSDSWYKGESCEGVMMHVTDRMSFRPVGSMIHLVNLIWMNHRDDVKWAEYPTANNYTGADHFDRLIGDTRVRETIEAGVSSETLCGHIMEWTSVGNWSERVKEHLLY</sequence>
<dbReference type="AlphaFoldDB" id="A0A517YUJ2"/>
<dbReference type="PANTHER" id="PTHR42915">
    <property type="entry name" value="HYPOTHETICAL 460 KDA PROTEIN IN FEUA-SIGW INTERGENIC REGION [PRECURSOR]"/>
    <property type="match status" value="1"/>
</dbReference>
<dbReference type="Proteomes" id="UP000317369">
    <property type="component" value="Chromosome"/>
</dbReference>
<feature type="domain" description="Peptidoglycan beta-N-acetylmuramidase NamZ N-terminal" evidence="1">
    <location>
        <begin position="40"/>
        <end position="246"/>
    </location>
</feature>
<dbReference type="InterPro" id="IPR048503">
    <property type="entry name" value="NamZ_C"/>
</dbReference>